<feature type="region of interest" description="Disordered" evidence="1">
    <location>
        <begin position="1"/>
        <end position="20"/>
    </location>
</feature>
<evidence type="ECO:0000313" key="3">
    <source>
        <dbReference type="Proteomes" id="UP001501319"/>
    </source>
</evidence>
<organism evidence="2 3">
    <name type="scientific">Kribbella alba</name>
    <dbReference type="NCBI Taxonomy" id="190197"/>
    <lineage>
        <taxon>Bacteria</taxon>
        <taxon>Bacillati</taxon>
        <taxon>Actinomycetota</taxon>
        <taxon>Actinomycetes</taxon>
        <taxon>Propionibacteriales</taxon>
        <taxon>Kribbellaceae</taxon>
        <taxon>Kribbella</taxon>
    </lineage>
</organism>
<dbReference type="EMBL" id="BAAANE010000001">
    <property type="protein sequence ID" value="GAA1619846.1"/>
    <property type="molecule type" value="Genomic_DNA"/>
</dbReference>
<evidence type="ECO:0000313" key="2">
    <source>
        <dbReference type="EMBL" id="GAA1619846.1"/>
    </source>
</evidence>
<proteinExistence type="predicted"/>
<sequence>MTLGTGRSSNRVASQRGTFAGKDIRDGEKSFFRRGRHRSSTGGFRVAIAAVVGAMSPRAVDKRARPGNEGALVVQGEIALPVEPGGVVAAGPSADLAAVGAVERPGEQVSGADEPAE</sequence>
<feature type="compositionally biased region" description="Polar residues" evidence="1">
    <location>
        <begin position="1"/>
        <end position="17"/>
    </location>
</feature>
<gene>
    <name evidence="2" type="ORF">GCM10009744_03250</name>
</gene>
<protein>
    <submittedName>
        <fullName evidence="2">Uncharacterized protein</fullName>
    </submittedName>
</protein>
<keyword evidence="3" id="KW-1185">Reference proteome</keyword>
<dbReference type="Proteomes" id="UP001501319">
    <property type="component" value="Unassembled WGS sequence"/>
</dbReference>
<reference evidence="2 3" key="1">
    <citation type="journal article" date="2019" name="Int. J. Syst. Evol. Microbiol.">
        <title>The Global Catalogue of Microorganisms (GCM) 10K type strain sequencing project: providing services to taxonomists for standard genome sequencing and annotation.</title>
        <authorList>
            <consortium name="The Broad Institute Genomics Platform"/>
            <consortium name="The Broad Institute Genome Sequencing Center for Infectious Disease"/>
            <person name="Wu L."/>
            <person name="Ma J."/>
        </authorList>
    </citation>
    <scope>NUCLEOTIDE SEQUENCE [LARGE SCALE GENOMIC DNA]</scope>
    <source>
        <strain evidence="2 3">JCM 14306</strain>
    </source>
</reference>
<name>A0ABN2EW28_9ACTN</name>
<comment type="caution">
    <text evidence="2">The sequence shown here is derived from an EMBL/GenBank/DDBJ whole genome shotgun (WGS) entry which is preliminary data.</text>
</comment>
<accession>A0ABN2EW28</accession>
<evidence type="ECO:0000256" key="1">
    <source>
        <dbReference type="SAM" id="MobiDB-lite"/>
    </source>
</evidence>